<name>A0A058ZTP5_EUCGR</name>
<reference evidence="3" key="2">
    <citation type="journal article" date="2014" name="Nature">
        <title>The genome of Eucalyptus grandis.</title>
        <authorList>
            <person name="Myburg A.A."/>
            <person name="Grattapaglia D."/>
            <person name="Tuskan G.A."/>
            <person name="Hellsten U."/>
            <person name="Hayes R.D."/>
            <person name="Grimwood J."/>
            <person name="Jenkins J."/>
            <person name="Lindquist E."/>
            <person name="Tice H."/>
            <person name="Bauer D."/>
            <person name="Goodstein D.M."/>
            <person name="Dubchak I."/>
            <person name="Poliakov A."/>
            <person name="Mizrachi E."/>
            <person name="Kullan A.R."/>
            <person name="Hussey S.G."/>
            <person name="Pinard D."/>
            <person name="van der Merwe K."/>
            <person name="Singh P."/>
            <person name="van Jaarsveld I."/>
            <person name="Silva-Junior O.B."/>
            <person name="Togawa R.C."/>
            <person name="Pappas M.R."/>
            <person name="Faria D.A."/>
            <person name="Sansaloni C.P."/>
            <person name="Petroli C.D."/>
            <person name="Yang X."/>
            <person name="Ranjan P."/>
            <person name="Tschaplinski T.J."/>
            <person name="Ye C.Y."/>
            <person name="Li T."/>
            <person name="Sterck L."/>
            <person name="Vanneste K."/>
            <person name="Murat F."/>
            <person name="Soler M."/>
            <person name="Clemente H.S."/>
            <person name="Saidi N."/>
            <person name="Cassan-Wang H."/>
            <person name="Dunand C."/>
            <person name="Hefer C.A."/>
            <person name="Bornberg-Bauer E."/>
            <person name="Kersting A.R."/>
            <person name="Vining K."/>
            <person name="Amarasinghe V."/>
            <person name="Ranik M."/>
            <person name="Naithani S."/>
            <person name="Elser J."/>
            <person name="Boyd A.E."/>
            <person name="Liston A."/>
            <person name="Spatafora J.W."/>
            <person name="Dharmwardhana P."/>
            <person name="Raja R."/>
            <person name="Sullivan C."/>
            <person name="Romanel E."/>
            <person name="Alves-Ferreira M."/>
            <person name="Kulheim C."/>
            <person name="Foley W."/>
            <person name="Carocha V."/>
            <person name="Paiva J."/>
            <person name="Kudrna D."/>
            <person name="Brommonschenkel S.H."/>
            <person name="Pasquali G."/>
            <person name="Byrne M."/>
            <person name="Rigault P."/>
            <person name="Tibbits J."/>
            <person name="Spokevicius A."/>
            <person name="Jones R.C."/>
            <person name="Steane D.A."/>
            <person name="Vaillancourt R.E."/>
            <person name="Potts B.M."/>
            <person name="Joubert F."/>
            <person name="Barry K."/>
            <person name="Pappas G.J."/>
            <person name="Strauss S.H."/>
            <person name="Jaiswal P."/>
            <person name="Grima-Pettenati J."/>
            <person name="Salse J."/>
            <person name="Van de Peer Y."/>
            <person name="Rokhsar D.S."/>
            <person name="Schmutz J."/>
        </authorList>
    </citation>
    <scope>NUCLEOTIDE SEQUENCE</scope>
    <source>
        <tissue evidence="3">Leaf extractions</tissue>
    </source>
</reference>
<dbReference type="Gramene" id="KCW44730">
    <property type="protein sequence ID" value="KCW44730"/>
    <property type="gene ID" value="EUGRSUZ_L01726"/>
</dbReference>
<accession>A0A058ZTP5</accession>
<reference evidence="3" key="4">
    <citation type="submission" date="2023-07" db="EMBL/GenBank/DDBJ databases">
        <authorList>
            <person name="Myburg A.A."/>
            <person name="Grattapaglia D."/>
            <person name="Tuskan G.A."/>
            <person name="Hellsten U."/>
            <person name="Hayes R.D."/>
            <person name="Grimwood J."/>
            <person name="Jenkins J."/>
            <person name="Lindquist E."/>
            <person name="Tice H."/>
            <person name="Bauer D."/>
            <person name="Goodstein D.M."/>
            <person name="Dubchak I."/>
            <person name="Poliakov A."/>
            <person name="Mizrachi E."/>
            <person name="Kullan A.R."/>
            <person name="Hussey S.G."/>
            <person name="Pinard D."/>
            <person name="Van D.M."/>
            <person name="Singh P."/>
            <person name="Van J.I."/>
            <person name="Silva-Junior O.B."/>
            <person name="Togawa R.C."/>
            <person name="Pappas M.R."/>
            <person name="Faria D.A."/>
            <person name="Sansaloni C.P."/>
            <person name="Petroli C.D."/>
            <person name="Yang X."/>
            <person name="Ranjan P."/>
            <person name="Tschaplinski T.J."/>
            <person name="Ye C.Y."/>
            <person name="Li T."/>
            <person name="Sterck L."/>
            <person name="Vanneste K."/>
            <person name="Murat F."/>
            <person name="Soler M."/>
            <person name="Clemente H.S."/>
            <person name="Saidi N."/>
            <person name="Cassan-Wang H."/>
            <person name="Dunand C."/>
            <person name="Hefer C.A."/>
            <person name="Bornberg-Bauer E."/>
            <person name="Kersting A.R."/>
            <person name="Vining K."/>
            <person name="Amarasinghe V."/>
            <person name="Ranik M."/>
            <person name="Naithani S."/>
            <person name="Elser J."/>
            <person name="Boyd A.E."/>
            <person name="Liston A."/>
            <person name="Spatafora J.W."/>
            <person name="Dharmwardhana P."/>
            <person name="Raja R."/>
            <person name="Sullivan C."/>
            <person name="Romanel E."/>
            <person name="Alves-Ferreira M."/>
            <person name="Kulheim C."/>
            <person name="Foley W."/>
            <person name="Carocha V."/>
            <person name="Paiva J."/>
            <person name="Kudrna D."/>
            <person name="Brommonschenkel S.H."/>
            <person name="Pasquali G."/>
            <person name="Byrne M."/>
            <person name="Rigault P."/>
            <person name="Tibbits J."/>
            <person name="Spokevicius A."/>
            <person name="Jones R.C."/>
            <person name="Steane D.A."/>
            <person name="Vaillancourt R.E."/>
            <person name="Potts B.M."/>
            <person name="Joubert F."/>
            <person name="Barry K."/>
            <person name="Pappas G.J."/>
            <person name="Strauss S.H."/>
            <person name="Jaiswal P."/>
            <person name="Grima-Pettenati J."/>
            <person name="Salse J."/>
            <person name="Van D.P."/>
            <person name="Rokhsar D.S."/>
            <person name="Schmutz J."/>
        </authorList>
    </citation>
    <scope>NUCLEOTIDE SEQUENCE</scope>
    <source>
        <tissue evidence="3">Leaf extractions</tissue>
    </source>
</reference>
<evidence type="ECO:0000313" key="4">
    <source>
        <dbReference type="EMBL" id="KCW44731.1"/>
    </source>
</evidence>
<dbReference type="EMBL" id="KK199080">
    <property type="protein sequence ID" value="KCW44731.1"/>
    <property type="molecule type" value="Genomic_DNA"/>
</dbReference>
<keyword evidence="2" id="KW-0472">Membrane</keyword>
<dbReference type="EMBL" id="MU848564">
    <property type="protein sequence ID" value="KAK2632314.1"/>
    <property type="molecule type" value="Genomic_DNA"/>
</dbReference>
<feature type="transmembrane region" description="Helical" evidence="2">
    <location>
        <begin position="54"/>
        <end position="76"/>
    </location>
</feature>
<evidence type="ECO:0000313" key="3">
    <source>
        <dbReference type="EMBL" id="KAK2632313.1"/>
    </source>
</evidence>
<evidence type="ECO:0000256" key="1">
    <source>
        <dbReference type="SAM" id="MobiDB-lite"/>
    </source>
</evidence>
<feature type="region of interest" description="Disordered" evidence="1">
    <location>
        <begin position="1"/>
        <end position="20"/>
    </location>
</feature>
<keyword evidence="5" id="KW-1185">Reference proteome</keyword>
<evidence type="ECO:0000313" key="5">
    <source>
        <dbReference type="Proteomes" id="UP000030711"/>
    </source>
</evidence>
<reference evidence="3" key="3">
    <citation type="submission" date="2023-04" db="EMBL/GenBank/DDBJ databases">
        <title>WGS assembly of Eucalyptus grandis.</title>
        <authorList>
            <person name="Myburg A."/>
            <person name="Grattapaglia D."/>
            <person name="Tuskan G."/>
            <person name="Hellsten U."/>
            <person name="Hayes R."/>
            <person name="Grimwood J."/>
            <person name="Jenkins J."/>
            <person name="Lindquist E."/>
            <person name="Tice H."/>
            <person name="Bauer D."/>
            <person name="Goodstein D."/>
            <person name="Dubchak I."/>
            <person name="Poliakov A."/>
            <person name="Mizrachi E."/>
            <person name="Kullan A."/>
            <person name="Hussey S."/>
            <person name="Pinard D."/>
            <person name="Van D."/>
            <person name="Singh P."/>
            <person name="Van J."/>
            <person name="Silva-Junior O."/>
            <person name="Togawa R."/>
            <person name="Pappas M."/>
            <person name="Faria D."/>
            <person name="Sansaloni C."/>
            <person name="Petroli C."/>
            <person name="Yang X."/>
            <person name="Ranjan P."/>
            <person name="Tschaplinski T."/>
            <person name="Ye C."/>
            <person name="Li T."/>
            <person name="Sterck L."/>
            <person name="Vanneste K."/>
            <person name="Murat F."/>
            <person name="Soler M."/>
            <person name="Clemente H."/>
            <person name="Saidi N."/>
            <person name="Cassan-Wang H."/>
            <person name="Dunand C."/>
            <person name="Hefer C."/>
            <person name="Bornberg-Bauer E."/>
            <person name="Kersting A."/>
            <person name="Vining K."/>
            <person name="Amarasinghe V."/>
            <person name="Ranik M."/>
            <person name="Naithani S."/>
            <person name="Elser J."/>
            <person name="Boyd A."/>
            <person name="Liston A."/>
            <person name="Spatafora J."/>
            <person name="Dharmwardhana P."/>
            <person name="Raja R."/>
            <person name="Sullivan C."/>
            <person name="Romanel E."/>
            <person name="Alves-Ferreira M."/>
            <person name="Kulheim C."/>
            <person name="Foley W."/>
            <person name="Carocha V."/>
            <person name="Paiva J."/>
            <person name="Kudrna D."/>
            <person name="Brommonschenkel S."/>
            <person name="Pasquali G."/>
            <person name="Byrne M."/>
            <person name="Rigault P."/>
            <person name="Tibbits J."/>
            <person name="Spokevicius A."/>
            <person name="Jones R."/>
            <person name="Steane D."/>
            <person name="Vaillancourt R."/>
            <person name="Potts B."/>
            <person name="Joubert F."/>
            <person name="Barry K."/>
            <person name="Pappas G."/>
            <person name="Strauss S."/>
            <person name="Jaiswal P."/>
            <person name="Grima-Pettenati J."/>
            <person name="Salse J."/>
            <person name="Van D."/>
            <person name="Rokhsar D."/>
            <person name="Schmutz J."/>
        </authorList>
    </citation>
    <scope>NUCLEOTIDE SEQUENCE</scope>
    <source>
        <tissue evidence="3">Leaf extractions</tissue>
    </source>
</reference>
<dbReference type="EMBL" id="KK199080">
    <property type="protein sequence ID" value="KCW44730.1"/>
    <property type="molecule type" value="Genomic_DNA"/>
</dbReference>
<protein>
    <submittedName>
        <fullName evidence="4">Uncharacterized protein</fullName>
    </submittedName>
</protein>
<keyword evidence="2" id="KW-1133">Transmembrane helix</keyword>
<keyword evidence="2" id="KW-0812">Transmembrane</keyword>
<feature type="compositionally biased region" description="Basic residues" evidence="1">
    <location>
        <begin position="1"/>
        <end position="11"/>
    </location>
</feature>
<dbReference type="Proteomes" id="UP000030711">
    <property type="component" value="Unassembled WGS sequence"/>
</dbReference>
<reference evidence="4" key="1">
    <citation type="submission" date="2013-07" db="EMBL/GenBank/DDBJ databases">
        <title>The genome of Eucalyptus grandis.</title>
        <authorList>
            <person name="Schmutz J."/>
            <person name="Hayes R."/>
            <person name="Myburg A."/>
            <person name="Tuskan G."/>
            <person name="Grattapaglia D."/>
            <person name="Rokhsar D.S."/>
        </authorList>
    </citation>
    <scope>NUCLEOTIDE SEQUENCE</scope>
    <source>
        <tissue evidence="4">Leaf extractions</tissue>
    </source>
</reference>
<sequence length="113" mass="12589">MDLKTPLHHNSSRIDPNDDHHREASIPRFIVMFTFVTGNALAILPTSILRRDSFTFRSLALSIMLAFASAFVSLLLIHCNKAGLAERICRWTSMVAMAAVLVSLLAVSALHQW</sequence>
<dbReference type="EMBL" id="MU848564">
    <property type="protein sequence ID" value="KAK2632313.1"/>
    <property type="molecule type" value="Genomic_DNA"/>
</dbReference>
<dbReference type="AlphaFoldDB" id="A0A058ZTP5"/>
<dbReference type="Gramene" id="KCW44731">
    <property type="protein sequence ID" value="KCW44731"/>
    <property type="gene ID" value="EUGRSUZ_L01726"/>
</dbReference>
<gene>
    <name evidence="4" type="ORF">EUGRSUZ_L01726</name>
</gene>
<feature type="transmembrane region" description="Helical" evidence="2">
    <location>
        <begin position="88"/>
        <end position="110"/>
    </location>
</feature>
<organism evidence="4">
    <name type="scientific">Eucalyptus grandis</name>
    <name type="common">Flooded gum</name>
    <dbReference type="NCBI Taxonomy" id="71139"/>
    <lineage>
        <taxon>Eukaryota</taxon>
        <taxon>Viridiplantae</taxon>
        <taxon>Streptophyta</taxon>
        <taxon>Embryophyta</taxon>
        <taxon>Tracheophyta</taxon>
        <taxon>Spermatophyta</taxon>
        <taxon>Magnoliopsida</taxon>
        <taxon>eudicotyledons</taxon>
        <taxon>Gunneridae</taxon>
        <taxon>Pentapetalae</taxon>
        <taxon>rosids</taxon>
        <taxon>malvids</taxon>
        <taxon>Myrtales</taxon>
        <taxon>Myrtaceae</taxon>
        <taxon>Myrtoideae</taxon>
        <taxon>Eucalypteae</taxon>
        <taxon>Eucalyptus</taxon>
    </lineage>
</organism>
<evidence type="ECO:0000256" key="2">
    <source>
        <dbReference type="SAM" id="Phobius"/>
    </source>
</evidence>
<feature type="transmembrane region" description="Helical" evidence="2">
    <location>
        <begin position="29"/>
        <end position="48"/>
    </location>
</feature>
<proteinExistence type="predicted"/>